<dbReference type="GO" id="GO:0007508">
    <property type="term" value="P:larval heart development"/>
    <property type="evidence" value="ECO:0007669"/>
    <property type="project" value="TreeGrafter"/>
</dbReference>
<gene>
    <name evidence="1" type="ORF">QYF61_016706</name>
</gene>
<protein>
    <recommendedName>
        <fullName evidence="3">Endonuclease/exonuclease/phosphatase domain-containing protein</fullName>
    </recommendedName>
</protein>
<accession>A0AAN7MZ25</accession>
<organism evidence="1 2">
    <name type="scientific">Mycteria americana</name>
    <name type="common">Wood stork</name>
    <dbReference type="NCBI Taxonomy" id="33587"/>
    <lineage>
        <taxon>Eukaryota</taxon>
        <taxon>Metazoa</taxon>
        <taxon>Chordata</taxon>
        <taxon>Craniata</taxon>
        <taxon>Vertebrata</taxon>
        <taxon>Euteleostomi</taxon>
        <taxon>Archelosauria</taxon>
        <taxon>Archosauria</taxon>
        <taxon>Dinosauria</taxon>
        <taxon>Saurischia</taxon>
        <taxon>Theropoda</taxon>
        <taxon>Coelurosauria</taxon>
        <taxon>Aves</taxon>
        <taxon>Neognathae</taxon>
        <taxon>Neoaves</taxon>
        <taxon>Aequornithes</taxon>
        <taxon>Ciconiiformes</taxon>
        <taxon>Ciconiidae</taxon>
        <taxon>Mycteria</taxon>
    </lineage>
</organism>
<dbReference type="PANTHER" id="PTHR33395">
    <property type="entry name" value="TRANSCRIPTASE, PUTATIVE-RELATED-RELATED"/>
    <property type="match status" value="1"/>
</dbReference>
<dbReference type="GO" id="GO:0031012">
    <property type="term" value="C:extracellular matrix"/>
    <property type="evidence" value="ECO:0007669"/>
    <property type="project" value="TreeGrafter"/>
</dbReference>
<evidence type="ECO:0000313" key="1">
    <source>
        <dbReference type="EMBL" id="KAK4816389.1"/>
    </source>
</evidence>
<proteinExistence type="predicted"/>
<sequence length="333" mass="38080">MRCDLIALYSFLRRGSGEGGADLFSLVSCGRTPGNGSKLHQGSFRLDIRKHFFMERVVQQWHRLPREVSVCVFLELWAPELDTVFQARPDKRRVEWDDHISVCATMPPVQQSQYETGVSYYFQYTLTAYFAKTPRSVGRPPDQEEQVDEAFYRQLEGSSRLQVLVVMEDFNCSNICWYRDSTAGHRQSRMFLESFSDNFLTQVTEEPKWRGALLDLLLTHKEGLVGNVKAKGSLGCHYHEMVEFRILRGRSRAKSRVTTLDFERAGIGLVKALLEIIPLDKGLVGRRPQEKWLMFKAHVLQAQEQSIPTSSKSGKKCQGACMEEQDALGKTQT</sequence>
<dbReference type="PANTHER" id="PTHR33395:SF22">
    <property type="entry name" value="REVERSE TRANSCRIPTASE DOMAIN-CONTAINING PROTEIN"/>
    <property type="match status" value="1"/>
</dbReference>
<evidence type="ECO:0000313" key="2">
    <source>
        <dbReference type="Proteomes" id="UP001333110"/>
    </source>
</evidence>
<evidence type="ECO:0008006" key="3">
    <source>
        <dbReference type="Google" id="ProtNLM"/>
    </source>
</evidence>
<comment type="caution">
    <text evidence="1">The sequence shown here is derived from an EMBL/GenBank/DDBJ whole genome shotgun (WGS) entry which is preliminary data.</text>
</comment>
<name>A0AAN7MZ25_MYCAM</name>
<keyword evidence="2" id="KW-1185">Reference proteome</keyword>
<dbReference type="AlphaFoldDB" id="A0AAN7MZ25"/>
<dbReference type="EMBL" id="JAUNZN010000009">
    <property type="protein sequence ID" value="KAK4816389.1"/>
    <property type="molecule type" value="Genomic_DNA"/>
</dbReference>
<dbReference type="Proteomes" id="UP001333110">
    <property type="component" value="Unassembled WGS sequence"/>
</dbReference>
<dbReference type="GO" id="GO:0061343">
    <property type="term" value="P:cell adhesion involved in heart morphogenesis"/>
    <property type="evidence" value="ECO:0007669"/>
    <property type="project" value="TreeGrafter"/>
</dbReference>
<reference evidence="1 2" key="1">
    <citation type="journal article" date="2023" name="J. Hered.">
        <title>Chromosome-level genome of the wood stork (Mycteria americana) provides insight into avian chromosome evolution.</title>
        <authorList>
            <person name="Flamio R. Jr."/>
            <person name="Ramstad K.M."/>
        </authorList>
    </citation>
    <scope>NUCLEOTIDE SEQUENCE [LARGE SCALE GENOMIC DNA]</scope>
    <source>
        <strain evidence="1">JAX WOST 10</strain>
    </source>
</reference>